<dbReference type="Proteomes" id="UP001190700">
    <property type="component" value="Unassembled WGS sequence"/>
</dbReference>
<feature type="compositionally biased region" description="Polar residues" evidence="1">
    <location>
        <begin position="125"/>
        <end position="140"/>
    </location>
</feature>
<keyword evidence="2" id="KW-0812">Transmembrane</keyword>
<evidence type="ECO:0000313" key="4">
    <source>
        <dbReference type="Proteomes" id="UP001190700"/>
    </source>
</evidence>
<keyword evidence="4" id="KW-1185">Reference proteome</keyword>
<name>A0AAE0G0Z2_9CHLO</name>
<feature type="region of interest" description="Disordered" evidence="1">
    <location>
        <begin position="33"/>
        <end position="140"/>
    </location>
</feature>
<proteinExistence type="predicted"/>
<evidence type="ECO:0008006" key="5">
    <source>
        <dbReference type="Google" id="ProtNLM"/>
    </source>
</evidence>
<comment type="caution">
    <text evidence="3">The sequence shown here is derived from an EMBL/GenBank/DDBJ whole genome shotgun (WGS) entry which is preliminary data.</text>
</comment>
<evidence type="ECO:0000256" key="2">
    <source>
        <dbReference type="SAM" id="Phobius"/>
    </source>
</evidence>
<feature type="region of interest" description="Disordered" evidence="1">
    <location>
        <begin position="364"/>
        <end position="383"/>
    </location>
</feature>
<evidence type="ECO:0000313" key="3">
    <source>
        <dbReference type="EMBL" id="KAK3269205.1"/>
    </source>
</evidence>
<sequence length="405" mass="43255">MITWPGDRAPFSTEPSNSEADFVKLATAAPSLNAHEVPTAPSVPGADSTEALVSSKASDADEMDVLPPSRVSDSSTSETQPPSRVSEASTSEVLPPSRVTPDTFENLNSVRLSETGTSEALPGPDSSSDGRQYLMTGTPSQKLYENHSHIRAFSKFMLARRVGKNGNLAAGSFLWSKVKSAEQSAPFDTFDDLSAHTSPPEAKLVSGSPFRAPQIAPPVFGTSPTYKWSTNLPPSTITLPYSNNLTIGTFMEDVFSTNITANYTPPTTPPPTHDPLLLEMRELLLDQHADATQMRPQVLHESNVYLVLPIVATLLGFLIAIGCAVRTAVRSGASSTLEATRSQVVSGVEGPTRLYVGARRDCEASDWPPEGAEPPSLLQRSSANQGSARLFMDKYGDLVPSPARG</sequence>
<keyword evidence="2" id="KW-0472">Membrane</keyword>
<dbReference type="EMBL" id="LGRX02011144">
    <property type="protein sequence ID" value="KAK3269205.1"/>
    <property type="molecule type" value="Genomic_DNA"/>
</dbReference>
<feature type="compositionally biased region" description="Polar residues" evidence="1">
    <location>
        <begin position="103"/>
        <end position="118"/>
    </location>
</feature>
<organism evidence="3 4">
    <name type="scientific">Cymbomonas tetramitiformis</name>
    <dbReference type="NCBI Taxonomy" id="36881"/>
    <lineage>
        <taxon>Eukaryota</taxon>
        <taxon>Viridiplantae</taxon>
        <taxon>Chlorophyta</taxon>
        <taxon>Pyramimonadophyceae</taxon>
        <taxon>Pyramimonadales</taxon>
        <taxon>Pyramimonadaceae</taxon>
        <taxon>Cymbomonas</taxon>
    </lineage>
</organism>
<evidence type="ECO:0000256" key="1">
    <source>
        <dbReference type="SAM" id="MobiDB-lite"/>
    </source>
</evidence>
<accession>A0AAE0G0Z2</accession>
<reference evidence="3 4" key="1">
    <citation type="journal article" date="2015" name="Genome Biol. Evol.">
        <title>Comparative Genomics of a Bacterivorous Green Alga Reveals Evolutionary Causalities and Consequences of Phago-Mixotrophic Mode of Nutrition.</title>
        <authorList>
            <person name="Burns J.A."/>
            <person name="Paasch A."/>
            <person name="Narechania A."/>
            <person name="Kim E."/>
        </authorList>
    </citation>
    <scope>NUCLEOTIDE SEQUENCE [LARGE SCALE GENOMIC DNA]</scope>
    <source>
        <strain evidence="3 4">PLY_AMNH</strain>
    </source>
</reference>
<feature type="transmembrane region" description="Helical" evidence="2">
    <location>
        <begin position="304"/>
        <end position="325"/>
    </location>
</feature>
<keyword evidence="2" id="KW-1133">Transmembrane helix</keyword>
<feature type="compositionally biased region" description="Polar residues" evidence="1">
    <location>
        <begin position="71"/>
        <end position="92"/>
    </location>
</feature>
<gene>
    <name evidence="3" type="ORF">CYMTET_22341</name>
</gene>
<protein>
    <recommendedName>
        <fullName evidence="5">Transmembrane protein</fullName>
    </recommendedName>
</protein>
<dbReference type="AlphaFoldDB" id="A0AAE0G0Z2"/>